<protein>
    <submittedName>
        <fullName evidence="1">Uncharacterized protein</fullName>
    </submittedName>
</protein>
<reference evidence="1" key="1">
    <citation type="journal article" date="2015" name="Nature">
        <title>Complex archaea that bridge the gap between prokaryotes and eukaryotes.</title>
        <authorList>
            <person name="Spang A."/>
            <person name="Saw J.H."/>
            <person name="Jorgensen S.L."/>
            <person name="Zaremba-Niedzwiedzka K."/>
            <person name="Martijn J."/>
            <person name="Lind A.E."/>
            <person name="van Eijk R."/>
            <person name="Schleper C."/>
            <person name="Guy L."/>
            <person name="Ettema T.J."/>
        </authorList>
    </citation>
    <scope>NUCLEOTIDE SEQUENCE</scope>
</reference>
<evidence type="ECO:0000313" key="1">
    <source>
        <dbReference type="EMBL" id="KKL53143.1"/>
    </source>
</evidence>
<sequence>MTEDEAKRKWPSGEIMNMDRRYYYSRRLMIAGLLVADIEKLQLIPKTDISIWPCPPLYGVKLTLRLLG</sequence>
<accession>A0A0F9CUV6</accession>
<name>A0A0F9CUV6_9ZZZZ</name>
<proteinExistence type="predicted"/>
<organism evidence="1">
    <name type="scientific">marine sediment metagenome</name>
    <dbReference type="NCBI Taxonomy" id="412755"/>
    <lineage>
        <taxon>unclassified sequences</taxon>
        <taxon>metagenomes</taxon>
        <taxon>ecological metagenomes</taxon>
    </lineage>
</organism>
<comment type="caution">
    <text evidence="1">The sequence shown here is derived from an EMBL/GenBank/DDBJ whole genome shotgun (WGS) entry which is preliminary data.</text>
</comment>
<dbReference type="EMBL" id="LAZR01031643">
    <property type="protein sequence ID" value="KKL53143.1"/>
    <property type="molecule type" value="Genomic_DNA"/>
</dbReference>
<gene>
    <name evidence="1" type="ORF">LCGC14_2278380</name>
</gene>
<dbReference type="AlphaFoldDB" id="A0A0F9CUV6"/>